<dbReference type="Gene3D" id="2.60.40.1730">
    <property type="entry name" value="tricorn interacting facor f3 domain"/>
    <property type="match status" value="1"/>
</dbReference>
<dbReference type="CDD" id="cd09603">
    <property type="entry name" value="M1_APN_like"/>
    <property type="match status" value="1"/>
</dbReference>
<feature type="domain" description="Peptidase M1 membrane alanine aminopeptidase" evidence="14">
    <location>
        <begin position="227"/>
        <end position="410"/>
    </location>
</feature>
<keyword evidence="10" id="KW-0482">Metalloprotease</keyword>
<dbReference type="SUPFAM" id="SSF55486">
    <property type="entry name" value="Metalloproteases ('zincins'), catalytic domain"/>
    <property type="match status" value="1"/>
</dbReference>
<sequence>MPHSRATDPDPYLPDHGARGFVVDHYDLRLRYRVEPNRLEGVATLAVRALEPLDQVRLDLAGLRVSRVEADGRAVKYTQRGRALRVRPPRPLEPGGTVELAVTYAGNPGPSRGTWGEVGWEELTAGVIVAGQPDGAPTWFPCNDHPGYKATYDLTFSTDAPYTVVANAPVRRVTRRAGTRTWTFERTEPMCTYLATVQVGRYDVVALGARGEVAREAEQAADVTHDLDRHDELFEVFEGLFGPYPFAAYTVVVTPDDLEIPLEAHGASVFGANHLDGERGSDRLVAHELAHQWFGNSVSVRTWRDIWLNEGFACYAEWLWSEAGGGPTADDLAREHHERLAALDQDLVLIDPTPALMFDDRVYKRGALTLHALRLTLGDDAFFGLVRTWTERFRHGHAATADLRALVREAGGDTPGGGDDGGGATGSALDDLLDAWLERTALPGLPPQPEAPRPDLRERAARRP</sequence>
<keyword evidence="9" id="KW-0862">Zinc</keyword>
<evidence type="ECO:0000256" key="2">
    <source>
        <dbReference type="ARBA" id="ARBA00001947"/>
    </source>
</evidence>
<dbReference type="EC" id="3.4.11.2" evidence="4"/>
<keyword evidence="6" id="KW-0645">Protease</keyword>
<dbReference type="InterPro" id="IPR027268">
    <property type="entry name" value="Peptidase_M4/M1_CTD_sf"/>
</dbReference>
<comment type="similarity">
    <text evidence="3">Belongs to the peptidase M1 family.</text>
</comment>
<evidence type="ECO:0000256" key="11">
    <source>
        <dbReference type="ARBA" id="ARBA00029811"/>
    </source>
</evidence>
<dbReference type="SUPFAM" id="SSF63737">
    <property type="entry name" value="Leukotriene A4 hydrolase N-terminal domain"/>
    <property type="match status" value="1"/>
</dbReference>
<evidence type="ECO:0000256" key="5">
    <source>
        <dbReference type="ARBA" id="ARBA00015611"/>
    </source>
</evidence>
<evidence type="ECO:0000259" key="15">
    <source>
        <dbReference type="Pfam" id="PF17900"/>
    </source>
</evidence>
<dbReference type="InterPro" id="IPR050344">
    <property type="entry name" value="Peptidase_M1_aminopeptidases"/>
</dbReference>
<keyword evidence="8" id="KW-0378">Hydrolase</keyword>
<feature type="region of interest" description="Disordered" evidence="13">
    <location>
        <begin position="440"/>
        <end position="464"/>
    </location>
</feature>
<accession>A0ABN2J2N4</accession>
<dbReference type="InterPro" id="IPR001930">
    <property type="entry name" value="Peptidase_M1"/>
</dbReference>
<comment type="cofactor">
    <cofactor evidence="2">
        <name>Zn(2+)</name>
        <dbReference type="ChEBI" id="CHEBI:29105"/>
    </cofactor>
</comment>
<evidence type="ECO:0000256" key="4">
    <source>
        <dbReference type="ARBA" id="ARBA00012564"/>
    </source>
</evidence>
<dbReference type="Pfam" id="PF01433">
    <property type="entry name" value="Peptidase_M1"/>
    <property type="match status" value="1"/>
</dbReference>
<comment type="catalytic activity">
    <reaction evidence="1">
        <text>Release of an N-terminal amino acid, Xaa-|-Yaa- from a peptide, amide or arylamide. Xaa is preferably Ala, but may be most amino acids including Pro (slow action). When a terminal hydrophobic residue is followed by a prolyl residue, the two may be released as an intact Xaa-Pro dipeptide.</text>
        <dbReference type="EC" id="3.4.11.2"/>
    </reaction>
</comment>
<evidence type="ECO:0000256" key="13">
    <source>
        <dbReference type="SAM" id="MobiDB-lite"/>
    </source>
</evidence>
<evidence type="ECO:0000256" key="9">
    <source>
        <dbReference type="ARBA" id="ARBA00022833"/>
    </source>
</evidence>
<feature type="compositionally biased region" description="Basic and acidic residues" evidence="13">
    <location>
        <begin position="452"/>
        <end position="464"/>
    </location>
</feature>
<dbReference type="EMBL" id="BAAAPM010000003">
    <property type="protein sequence ID" value="GAA1716782.1"/>
    <property type="molecule type" value="Genomic_DNA"/>
</dbReference>
<evidence type="ECO:0000256" key="6">
    <source>
        <dbReference type="ARBA" id="ARBA00022670"/>
    </source>
</evidence>
<keyword evidence="7" id="KW-0479">Metal-binding</keyword>
<organism evidence="16 17">
    <name type="scientific">Isoptericola hypogeus</name>
    <dbReference type="NCBI Taxonomy" id="300179"/>
    <lineage>
        <taxon>Bacteria</taxon>
        <taxon>Bacillati</taxon>
        <taxon>Actinomycetota</taxon>
        <taxon>Actinomycetes</taxon>
        <taxon>Micrococcales</taxon>
        <taxon>Promicromonosporaceae</taxon>
        <taxon>Isoptericola</taxon>
    </lineage>
</organism>
<gene>
    <name evidence="16" type="ORF">GCM10009809_11040</name>
</gene>
<evidence type="ECO:0000256" key="10">
    <source>
        <dbReference type="ARBA" id="ARBA00023049"/>
    </source>
</evidence>
<feature type="region of interest" description="Disordered" evidence="13">
    <location>
        <begin position="409"/>
        <end position="428"/>
    </location>
</feature>
<dbReference type="InterPro" id="IPR042097">
    <property type="entry name" value="Aminopeptidase_N-like_N_sf"/>
</dbReference>
<dbReference type="Gene3D" id="1.10.390.10">
    <property type="entry name" value="Neutral Protease Domain 2"/>
    <property type="match status" value="1"/>
</dbReference>
<dbReference type="Pfam" id="PF17900">
    <property type="entry name" value="Peptidase_M1_N"/>
    <property type="match status" value="1"/>
</dbReference>
<dbReference type="Proteomes" id="UP001501138">
    <property type="component" value="Unassembled WGS sequence"/>
</dbReference>
<reference evidence="16 17" key="1">
    <citation type="journal article" date="2019" name="Int. J. Syst. Evol. Microbiol.">
        <title>The Global Catalogue of Microorganisms (GCM) 10K type strain sequencing project: providing services to taxonomists for standard genome sequencing and annotation.</title>
        <authorList>
            <consortium name="The Broad Institute Genomics Platform"/>
            <consortium name="The Broad Institute Genome Sequencing Center for Infectious Disease"/>
            <person name="Wu L."/>
            <person name="Ma J."/>
        </authorList>
    </citation>
    <scope>NUCLEOTIDE SEQUENCE [LARGE SCALE GENOMIC DNA]</scope>
    <source>
        <strain evidence="16 17">JCM 15589</strain>
    </source>
</reference>
<evidence type="ECO:0000259" key="14">
    <source>
        <dbReference type="Pfam" id="PF01433"/>
    </source>
</evidence>
<feature type="compositionally biased region" description="Gly residues" evidence="13">
    <location>
        <begin position="413"/>
        <end position="425"/>
    </location>
</feature>
<evidence type="ECO:0000256" key="8">
    <source>
        <dbReference type="ARBA" id="ARBA00022801"/>
    </source>
</evidence>
<comment type="caution">
    <text evidence="16">The sequence shown here is derived from an EMBL/GenBank/DDBJ whole genome shotgun (WGS) entry which is preliminary data.</text>
</comment>
<dbReference type="InterPro" id="IPR014782">
    <property type="entry name" value="Peptidase_M1_dom"/>
</dbReference>
<proteinExistence type="inferred from homology"/>
<feature type="domain" description="Aminopeptidase N-like N-terminal" evidence="15">
    <location>
        <begin position="24"/>
        <end position="194"/>
    </location>
</feature>
<protein>
    <recommendedName>
        <fullName evidence="5">Aminopeptidase N</fullName>
        <ecNumber evidence="4">3.4.11.2</ecNumber>
    </recommendedName>
    <alternativeName>
        <fullName evidence="11">Alanine aminopeptidase</fullName>
    </alternativeName>
    <alternativeName>
        <fullName evidence="12">Lysyl aminopeptidase</fullName>
    </alternativeName>
</protein>
<dbReference type="PRINTS" id="PR00756">
    <property type="entry name" value="ALADIPTASE"/>
</dbReference>
<name>A0ABN2J2N4_9MICO</name>
<evidence type="ECO:0000313" key="16">
    <source>
        <dbReference type="EMBL" id="GAA1716782.1"/>
    </source>
</evidence>
<evidence type="ECO:0000313" key="17">
    <source>
        <dbReference type="Proteomes" id="UP001501138"/>
    </source>
</evidence>
<keyword evidence="17" id="KW-1185">Reference proteome</keyword>
<evidence type="ECO:0000256" key="7">
    <source>
        <dbReference type="ARBA" id="ARBA00022723"/>
    </source>
</evidence>
<dbReference type="PANTHER" id="PTHR11533">
    <property type="entry name" value="PROTEASE M1 ZINC METALLOPROTEASE"/>
    <property type="match status" value="1"/>
</dbReference>
<dbReference type="RefSeq" id="WP_344246447.1">
    <property type="nucleotide sequence ID" value="NZ_BAAAPM010000003.1"/>
</dbReference>
<dbReference type="InterPro" id="IPR045357">
    <property type="entry name" value="Aminopeptidase_N-like_N"/>
</dbReference>
<evidence type="ECO:0000256" key="3">
    <source>
        <dbReference type="ARBA" id="ARBA00010136"/>
    </source>
</evidence>
<evidence type="ECO:0000256" key="12">
    <source>
        <dbReference type="ARBA" id="ARBA00031533"/>
    </source>
</evidence>
<evidence type="ECO:0000256" key="1">
    <source>
        <dbReference type="ARBA" id="ARBA00000098"/>
    </source>
</evidence>